<dbReference type="GO" id="GO:0055088">
    <property type="term" value="P:lipid homeostasis"/>
    <property type="evidence" value="ECO:0007669"/>
    <property type="project" value="TreeGrafter"/>
</dbReference>
<dbReference type="EMBL" id="FN667742">
    <property type="protein sequence ID" value="CBJ88724.1"/>
    <property type="molecule type" value="Genomic_DNA"/>
</dbReference>
<dbReference type="GO" id="GO:0005504">
    <property type="term" value="F:fatty acid binding"/>
    <property type="evidence" value="ECO:0007669"/>
    <property type="project" value="TreeGrafter"/>
</dbReference>
<dbReference type="GO" id="GO:0033540">
    <property type="term" value="P:fatty acid beta-oxidation using acyl-CoA oxidase"/>
    <property type="evidence" value="ECO:0007669"/>
    <property type="project" value="TreeGrafter"/>
</dbReference>
<dbReference type="STRING" id="406817.XNC1_0653"/>
<dbReference type="GO" id="GO:0071949">
    <property type="term" value="F:FAD binding"/>
    <property type="evidence" value="ECO:0007669"/>
    <property type="project" value="InterPro"/>
</dbReference>
<feature type="domain" description="Acyl-CoA oxidase C-alpha1" evidence="1">
    <location>
        <begin position="277"/>
        <end position="419"/>
    </location>
</feature>
<evidence type="ECO:0000313" key="3">
    <source>
        <dbReference type="Proteomes" id="UP000008075"/>
    </source>
</evidence>
<dbReference type="eggNOG" id="COG1960">
    <property type="taxonomic scope" value="Bacteria"/>
</dbReference>
<dbReference type="InterPro" id="IPR009100">
    <property type="entry name" value="AcylCoA_DH/oxidase_NM_dom_sf"/>
</dbReference>
<dbReference type="Gene3D" id="2.40.110.10">
    <property type="entry name" value="Butyryl-CoA Dehydrogenase, subunit A, domain 2"/>
    <property type="match status" value="1"/>
</dbReference>
<dbReference type="EC" id="1.9.3.1" evidence="2"/>
<dbReference type="InterPro" id="IPR012258">
    <property type="entry name" value="Acyl-CoA_oxidase"/>
</dbReference>
<dbReference type="SUPFAM" id="SSF47203">
    <property type="entry name" value="Acyl-CoA dehydrogenase C-terminal domain-like"/>
    <property type="match status" value="1"/>
</dbReference>
<evidence type="ECO:0000259" key="1">
    <source>
        <dbReference type="Pfam" id="PF22924"/>
    </source>
</evidence>
<dbReference type="InterPro" id="IPR046373">
    <property type="entry name" value="Acyl-CoA_Oxase/DH_mid-dom_sf"/>
</dbReference>
<gene>
    <name evidence="2" type="ordered locus">XNC1_0653</name>
</gene>
<dbReference type="Gene3D" id="1.20.140.10">
    <property type="entry name" value="Butyryl-CoA Dehydrogenase, subunit A, domain 3"/>
    <property type="match status" value="1"/>
</dbReference>
<dbReference type="PANTHER" id="PTHR10909:SF382">
    <property type="entry name" value="ACYL-COENZYME A OXIDASE"/>
    <property type="match status" value="1"/>
</dbReference>
<protein>
    <submittedName>
        <fullName evidence="2">Cytochrome-c oxidase</fullName>
        <ecNumber evidence="2">1.9.3.1</ecNumber>
    </submittedName>
</protein>
<dbReference type="GeneID" id="24902418"/>
<dbReference type="Pfam" id="PF22924">
    <property type="entry name" value="ACOX_C_alpha1"/>
    <property type="match status" value="1"/>
</dbReference>
<keyword evidence="3" id="KW-1185">Reference proteome</keyword>
<dbReference type="GO" id="GO:0003997">
    <property type="term" value="F:acyl-CoA oxidase activity"/>
    <property type="evidence" value="ECO:0007669"/>
    <property type="project" value="InterPro"/>
</dbReference>
<reference evidence="2 3" key="1">
    <citation type="journal article" date="2011" name="PLoS ONE">
        <title>The entomopathogenic bacterial endosymbionts xenorhabdus and photorhabdus: convergent lifestyles from divergent genomes.</title>
        <authorList>
            <person name="Chaston J.M."/>
            <person name="Suen G."/>
            <person name="Tucker S.L."/>
            <person name="Andersen A.W."/>
            <person name="Bhasin A."/>
            <person name="Bode E."/>
            <person name="Bode H.B."/>
            <person name="Brachmann A.O."/>
            <person name="Cowles C.E."/>
            <person name="Cowles K.N."/>
            <person name="Darby C."/>
            <person name="de Leon L."/>
            <person name="Drace K."/>
            <person name="Du Z."/>
            <person name="Givaudan A."/>
            <person name="Herbert Tran E.E."/>
            <person name="Jewell K.A."/>
            <person name="Knack J.J."/>
            <person name="Krasomil-Osterfeld K.C."/>
            <person name="Kukor R."/>
            <person name="Lanois A."/>
            <person name="Latreille P."/>
            <person name="Leimgruber N.K."/>
            <person name="Lipke C.M."/>
            <person name="Liu R."/>
            <person name="Lu X."/>
            <person name="Martens E.C."/>
            <person name="Marri P.R."/>
            <person name="Medigue C."/>
            <person name="Menard M.L."/>
            <person name="Miller N.M."/>
            <person name="Morales-Soto N."/>
            <person name="Norton S."/>
            <person name="Ogier J.C."/>
            <person name="Orchard S.S."/>
            <person name="Park D."/>
            <person name="Park Y."/>
            <person name="Qurollo B.A."/>
            <person name="Sugar D.R."/>
            <person name="Richards G.R."/>
            <person name="Rouy Z."/>
            <person name="Slominski B."/>
            <person name="Slominski K."/>
            <person name="Snyder H."/>
            <person name="Tjaden B.C."/>
            <person name="van der Hoeven R."/>
            <person name="Welch R.D."/>
            <person name="Wheeler C."/>
            <person name="Xiang B."/>
            <person name="Barbazuk B."/>
            <person name="Gaudriault S."/>
            <person name="Goodner B."/>
            <person name="Slater S.C."/>
            <person name="Forst S."/>
            <person name="Goldman B.S."/>
            <person name="Goodrich-Blair H."/>
        </authorList>
    </citation>
    <scope>NUCLEOTIDE SEQUENCE [LARGE SCALE GENOMIC DNA]</scope>
    <source>
        <strain evidence="3">ATCC 19061 / DSM 3370 / CCUG 14189 / LMG 1036 / NCIMB 9965 / AN6</strain>
    </source>
</reference>
<sequence length="582" mass="65135">MNRSAPSSPLKISNYLGIGNIKLPDGITKILKTNSNTYQASVKKFIKLLCYIKNNNIDITSFDKLAELHEFVAIHDSAVASMLSIHFNLTIGTIANLNKQTPYIEELYQKLCSGNAIGVYLATELAYGNNLISLETQATYLPEKGIFILNSPNPNAYKFMPNTVSCELPKIAVVYAQLNVANRKYGIFPFVLPLSINGKLTKGVKITPLSDKPGFYLDNAITSFDNVEIPFEGLLAGNLMTLDRNGQISLHVKKLKERFALITNRIHTGKICMSICSVGAAKSALYITSTYGSKRQTFGYSGAMPALNYCHFKESIAWDTLTTIAHTLYLRKLTKKISILLSESTNNFKISDELLVEIISIKSLFTWRTQEILINCRERCGAHGLFSINKIPQYLISNFGSITAEGDNLVLSLKAGEMILTNGLKKSGANIEHDLLSILTDYANHLLDKLKKLTGHDNKKITFDIINKNSNDFLTLSQTYAILAVVTTITDSYNTDDIGMILEGYLLDWIHRSMRDLLISEIINIQESKKLNERHITYIRDHAEIINGYIYDFEMDKSGIETPISSNDYIGWYAGNHDQLKN</sequence>
<dbReference type="HOGENOM" id="CLU_014629_5_0_6"/>
<keyword evidence="2" id="KW-0560">Oxidoreductase</keyword>
<dbReference type="AlphaFoldDB" id="D3VJG8"/>
<evidence type="ECO:0000313" key="2">
    <source>
        <dbReference type="EMBL" id="CBJ88724.1"/>
    </source>
</evidence>
<dbReference type="PIRSF" id="PIRSF000168">
    <property type="entry name" value="Acyl-CoA_oxidase"/>
    <property type="match status" value="1"/>
</dbReference>
<proteinExistence type="predicted"/>
<dbReference type="InterPro" id="IPR036250">
    <property type="entry name" value="AcylCo_DH-like_C"/>
</dbReference>
<dbReference type="RefSeq" id="WP_010848038.1">
    <property type="nucleotide sequence ID" value="NC_014228.1"/>
</dbReference>
<dbReference type="SUPFAM" id="SSF56645">
    <property type="entry name" value="Acyl-CoA dehydrogenase NM domain-like"/>
    <property type="match status" value="1"/>
</dbReference>
<name>D3VJG8_XENNA</name>
<dbReference type="PANTHER" id="PTHR10909">
    <property type="entry name" value="ELECTRON TRANSPORT OXIDOREDUCTASE"/>
    <property type="match status" value="1"/>
</dbReference>
<dbReference type="InterPro" id="IPR055060">
    <property type="entry name" value="ACOX_C_alpha1"/>
</dbReference>
<accession>D3VJG8</accession>
<dbReference type="KEGG" id="xne:XNC1_0653"/>
<organism evidence="2 3">
    <name type="scientific">Xenorhabdus nematophila (strain ATCC 19061 / DSM 3370 / CCUG 14189 / LMG 1036 / NCIMB 9965 / AN6)</name>
    <dbReference type="NCBI Taxonomy" id="406817"/>
    <lineage>
        <taxon>Bacteria</taxon>
        <taxon>Pseudomonadati</taxon>
        <taxon>Pseudomonadota</taxon>
        <taxon>Gammaproteobacteria</taxon>
        <taxon>Enterobacterales</taxon>
        <taxon>Morganellaceae</taxon>
        <taxon>Xenorhabdus</taxon>
    </lineage>
</organism>
<dbReference type="Proteomes" id="UP000008075">
    <property type="component" value="Chromosome"/>
</dbReference>